<sequence>MSLYEQLIQEGVLKGIEPGIEQANRKAVIAMLKLKMEASLIATALELPVDKVNIYITQLKNERE</sequence>
<comment type="caution">
    <text evidence="1">The sequence shown here is derived from an EMBL/GenBank/DDBJ whole genome shotgun (WGS) entry which is preliminary data.</text>
</comment>
<gene>
    <name evidence="1" type="ORF">J2I46_07820</name>
</gene>
<evidence type="ECO:0008006" key="3">
    <source>
        <dbReference type="Google" id="ProtNLM"/>
    </source>
</evidence>
<accession>A0ABS3JER3</accession>
<dbReference type="Proteomes" id="UP000664628">
    <property type="component" value="Unassembled WGS sequence"/>
</dbReference>
<proteinExistence type="predicted"/>
<protein>
    <recommendedName>
        <fullName evidence="3">Transposase</fullName>
    </recommendedName>
</protein>
<evidence type="ECO:0000313" key="1">
    <source>
        <dbReference type="EMBL" id="MBO0948480.1"/>
    </source>
</evidence>
<name>A0ABS3JER3_9BACT</name>
<dbReference type="RefSeq" id="WP_207328448.1">
    <property type="nucleotide sequence ID" value="NZ_JAFMYW010000002.1"/>
</dbReference>
<evidence type="ECO:0000313" key="2">
    <source>
        <dbReference type="Proteomes" id="UP000664628"/>
    </source>
</evidence>
<dbReference type="EMBL" id="JAFMYW010000002">
    <property type="protein sequence ID" value="MBO0948480.1"/>
    <property type="molecule type" value="Genomic_DNA"/>
</dbReference>
<reference evidence="1 2" key="1">
    <citation type="submission" date="2021-03" db="EMBL/GenBank/DDBJ databases">
        <title>Fibrella sp. HMF5405 genome sequencing and assembly.</title>
        <authorList>
            <person name="Kang H."/>
            <person name="Kim H."/>
            <person name="Bae S."/>
            <person name="Joh K."/>
        </authorList>
    </citation>
    <scope>NUCLEOTIDE SEQUENCE [LARGE SCALE GENOMIC DNA]</scope>
    <source>
        <strain evidence="1 2">HMF5405</strain>
    </source>
</reference>
<organism evidence="1 2">
    <name type="scientific">Fibrella forsythiae</name>
    <dbReference type="NCBI Taxonomy" id="2817061"/>
    <lineage>
        <taxon>Bacteria</taxon>
        <taxon>Pseudomonadati</taxon>
        <taxon>Bacteroidota</taxon>
        <taxon>Cytophagia</taxon>
        <taxon>Cytophagales</taxon>
        <taxon>Spirosomataceae</taxon>
        <taxon>Fibrella</taxon>
    </lineage>
</organism>
<keyword evidence="2" id="KW-1185">Reference proteome</keyword>